<evidence type="ECO:0000256" key="2">
    <source>
        <dbReference type="SAM" id="Phobius"/>
    </source>
</evidence>
<name>A0A2T4Z3I8_9BACL</name>
<reference evidence="4 5" key="1">
    <citation type="submission" date="2018-04" db="EMBL/GenBank/DDBJ databases">
        <title>Genomic Encyclopedia of Archaeal and Bacterial Type Strains, Phase II (KMG-II): from individual species to whole genera.</title>
        <authorList>
            <person name="Goeker M."/>
        </authorList>
    </citation>
    <scope>NUCLEOTIDE SEQUENCE [LARGE SCALE GENOMIC DNA]</scope>
    <source>
        <strain evidence="4 5">DSM 45169</strain>
    </source>
</reference>
<dbReference type="InterPro" id="IPR022029">
    <property type="entry name" value="YoaR-like_PG-bd"/>
</dbReference>
<dbReference type="PANTHER" id="PTHR35788:SF1">
    <property type="entry name" value="EXPORTED PROTEIN"/>
    <property type="match status" value="1"/>
</dbReference>
<dbReference type="PANTHER" id="PTHR35788">
    <property type="entry name" value="EXPORTED PROTEIN-RELATED"/>
    <property type="match status" value="1"/>
</dbReference>
<dbReference type="Pfam" id="PF04294">
    <property type="entry name" value="VanW"/>
    <property type="match status" value="1"/>
</dbReference>
<dbReference type="InterPro" id="IPR007391">
    <property type="entry name" value="Vancomycin_resist_VanW"/>
</dbReference>
<feature type="transmembrane region" description="Helical" evidence="2">
    <location>
        <begin position="98"/>
        <end position="118"/>
    </location>
</feature>
<feature type="compositionally biased region" description="Basic and acidic residues" evidence="1">
    <location>
        <begin position="18"/>
        <end position="30"/>
    </location>
</feature>
<keyword evidence="2" id="KW-1133">Transmembrane helix</keyword>
<dbReference type="AlphaFoldDB" id="A0A2T4Z3I8"/>
<gene>
    <name evidence="4" type="ORF">C8J48_2780</name>
</gene>
<feature type="region of interest" description="Disordered" evidence="1">
    <location>
        <begin position="409"/>
        <end position="429"/>
    </location>
</feature>
<evidence type="ECO:0000259" key="3">
    <source>
        <dbReference type="Pfam" id="PF12229"/>
    </source>
</evidence>
<keyword evidence="2" id="KW-0812">Transmembrane</keyword>
<keyword evidence="5" id="KW-1185">Reference proteome</keyword>
<feature type="domain" description="YoaR-like putative peptidoglycan binding" evidence="3">
    <location>
        <begin position="174"/>
        <end position="220"/>
    </location>
</feature>
<proteinExistence type="predicted"/>
<sequence>MSEKEREKYQTAGVNGEQAEKTEKGAHPKLSETAQSPGDRSVYCDSSTSMDRFYHIWALQWKKFVSFSEKMGNQMLNGLKYTPLTKVFALDRIQPAPLLWTAAMLVFITVAGTTWTFWQPLSPVNHVELGVEKVLAETEEEKEPEPLPLILVHGDQQWQTDLREWGYDGEDVSTLDKEKWKEWLESIAKEIRVPATDAKVERFGGTIQPEKEGVKMDLDAMDRWLEQLPDRLNSPEVIPTVSIAPRVTAEQIRRVDEKRIGTYSTYLNPGNVNRTTNVRLSSDAIHNRVINPGEEFSFNQTVGQRTSARGYKPATIIVRGEYSEGLGGGICQTSSTLYNSVYNAGLTITARYSHSAEVTYVPKGRDATVAWYGPDFRFRNDWDHPILIRSILRGGTLTVEVYTSSEVSNKSRQVQAAPTEVQDMTVSGG</sequence>
<feature type="region of interest" description="Disordered" evidence="1">
    <location>
        <begin position="1"/>
        <end position="41"/>
    </location>
</feature>
<dbReference type="InterPro" id="IPR052913">
    <property type="entry name" value="Glycopeptide_resist_protein"/>
</dbReference>
<protein>
    <submittedName>
        <fullName evidence="4">Putative peptidoglycan binding protein</fullName>
    </submittedName>
</protein>
<evidence type="ECO:0000256" key="1">
    <source>
        <dbReference type="SAM" id="MobiDB-lite"/>
    </source>
</evidence>
<dbReference type="EMBL" id="PZZP01000002">
    <property type="protein sequence ID" value="PTM56458.1"/>
    <property type="molecule type" value="Genomic_DNA"/>
</dbReference>
<organism evidence="4 5">
    <name type="scientific">Desmospora activa DSM 45169</name>
    <dbReference type="NCBI Taxonomy" id="1121389"/>
    <lineage>
        <taxon>Bacteria</taxon>
        <taxon>Bacillati</taxon>
        <taxon>Bacillota</taxon>
        <taxon>Bacilli</taxon>
        <taxon>Bacillales</taxon>
        <taxon>Thermoactinomycetaceae</taxon>
        <taxon>Desmospora</taxon>
    </lineage>
</organism>
<evidence type="ECO:0000313" key="4">
    <source>
        <dbReference type="EMBL" id="PTM56458.1"/>
    </source>
</evidence>
<feature type="compositionally biased region" description="Polar residues" evidence="1">
    <location>
        <begin position="32"/>
        <end position="41"/>
    </location>
</feature>
<dbReference type="RefSeq" id="WP_170105531.1">
    <property type="nucleotide sequence ID" value="NZ_PZZP01000002.1"/>
</dbReference>
<keyword evidence="2" id="KW-0472">Membrane</keyword>
<accession>A0A2T4Z3I8</accession>
<comment type="caution">
    <text evidence="4">The sequence shown here is derived from an EMBL/GenBank/DDBJ whole genome shotgun (WGS) entry which is preliminary data.</text>
</comment>
<dbReference type="Proteomes" id="UP000241639">
    <property type="component" value="Unassembled WGS sequence"/>
</dbReference>
<evidence type="ECO:0000313" key="5">
    <source>
        <dbReference type="Proteomes" id="UP000241639"/>
    </source>
</evidence>
<dbReference type="Pfam" id="PF12229">
    <property type="entry name" value="PG_binding_4"/>
    <property type="match status" value="1"/>
</dbReference>